<evidence type="ECO:0000256" key="1">
    <source>
        <dbReference type="ARBA" id="ARBA00005466"/>
    </source>
</evidence>
<dbReference type="InterPro" id="IPR006093">
    <property type="entry name" value="Oxy_OxRdtase_FAD_BS"/>
</dbReference>
<sequence>MGNSGSSLQTCLNNVCNGRASCVRYPSDPLYQLNWVKPYNLNIGVTPVAVIRPRTAADISAIVKCATANNVKIQAKSGGHSYANYGLGGTDGAISIDMVNFQEFSMDNSTWQATIGAGTLLSDVTTNLHDAGGRAIAHGTCPGVGMGGHATIGGLGPASRMWGSTLDHVVEVEVVTADGKIQRASETQNSDLFWALKGAGAGFGVITKFVVKTHPEPGNVVQFTYTVSFGSAANMAPTFSAWQTLASDPNLDRRFGSEFILEPLGCVITGTFYGTQAEFNATGIQARFPKGGKFSFTINNWLASVTQDATNEALYLSNTPIPFYSKSLAFTRKDAIPSSNVTDIFKWVDGASKGTILWFIIFDVTGGAINDVSLNATAYPHRDKFMFYQSYAIGIPLSQTTKTFLTDFHNRVVSTLPAESGVAESYAGYVDPALTNAQQDYWGPNLPRLEQVKRQWDPADLFHNPQSVRPAAVSTVVPAPA</sequence>
<dbReference type="PANTHER" id="PTHR42973">
    <property type="entry name" value="BINDING OXIDOREDUCTASE, PUTATIVE (AFU_ORTHOLOGUE AFUA_1G17690)-RELATED"/>
    <property type="match status" value="1"/>
</dbReference>
<dbReference type="Proteomes" id="UP000182658">
    <property type="component" value="Unassembled WGS sequence"/>
</dbReference>
<proteinExistence type="inferred from homology"/>
<reference evidence="6 7" key="1">
    <citation type="submission" date="2016-10" db="EMBL/GenBank/DDBJ databases">
        <title>Draft genome sequence of Coniochaeta ligniaria NRRL30616, a lignocellulolytic fungus for bioabatement of inhibitors in plant biomass hydrolysates.</title>
        <authorList>
            <consortium name="DOE Joint Genome Institute"/>
            <person name="Jimenez D.J."/>
            <person name="Hector R.E."/>
            <person name="Riley R."/>
            <person name="Sun H."/>
            <person name="Grigoriev I.V."/>
            <person name="Van Elsas J.D."/>
            <person name="Nichols N.N."/>
        </authorList>
    </citation>
    <scope>NUCLEOTIDE SEQUENCE [LARGE SCALE GENOMIC DNA]</scope>
    <source>
        <strain evidence="6 7">NRRL 30616</strain>
    </source>
</reference>
<keyword evidence="3" id="KW-0274">FAD</keyword>
<name>A0A1J7JHN3_9PEZI</name>
<dbReference type="InterPro" id="IPR016169">
    <property type="entry name" value="FAD-bd_PCMH_sub2"/>
</dbReference>
<dbReference type="InterPro" id="IPR012951">
    <property type="entry name" value="BBE"/>
</dbReference>
<evidence type="ECO:0000313" key="7">
    <source>
        <dbReference type="Proteomes" id="UP000182658"/>
    </source>
</evidence>
<dbReference type="InterPro" id="IPR016166">
    <property type="entry name" value="FAD-bd_PCMH"/>
</dbReference>
<dbReference type="InterPro" id="IPR050416">
    <property type="entry name" value="FAD-linked_Oxidoreductase"/>
</dbReference>
<dbReference type="Pfam" id="PF01565">
    <property type="entry name" value="FAD_binding_4"/>
    <property type="match status" value="1"/>
</dbReference>
<dbReference type="PANTHER" id="PTHR42973:SF17">
    <property type="entry name" value="OXIDASE, PUTATIVE (AFU_ORTHOLOGUE AFUA_6G14340)-RELATED"/>
    <property type="match status" value="1"/>
</dbReference>
<dbReference type="PROSITE" id="PS00862">
    <property type="entry name" value="OX2_COVAL_FAD"/>
    <property type="match status" value="1"/>
</dbReference>
<dbReference type="Gene3D" id="3.30.465.10">
    <property type="match status" value="1"/>
</dbReference>
<evidence type="ECO:0000256" key="4">
    <source>
        <dbReference type="ARBA" id="ARBA00023002"/>
    </source>
</evidence>
<dbReference type="InterPro" id="IPR006094">
    <property type="entry name" value="Oxid_FAD_bind_N"/>
</dbReference>
<dbReference type="AlphaFoldDB" id="A0A1J7JHN3"/>
<dbReference type="Pfam" id="PF08031">
    <property type="entry name" value="BBE"/>
    <property type="match status" value="1"/>
</dbReference>
<evidence type="ECO:0000256" key="2">
    <source>
        <dbReference type="ARBA" id="ARBA00022630"/>
    </source>
</evidence>
<dbReference type="GO" id="GO:0016491">
    <property type="term" value="F:oxidoreductase activity"/>
    <property type="evidence" value="ECO:0007669"/>
    <property type="project" value="UniProtKB-KW"/>
</dbReference>
<keyword evidence="4" id="KW-0560">Oxidoreductase</keyword>
<keyword evidence="2" id="KW-0285">Flavoprotein</keyword>
<dbReference type="SUPFAM" id="SSF56176">
    <property type="entry name" value="FAD-binding/transporter-associated domain-like"/>
    <property type="match status" value="1"/>
</dbReference>
<keyword evidence="7" id="KW-1185">Reference proteome</keyword>
<evidence type="ECO:0000313" key="6">
    <source>
        <dbReference type="EMBL" id="OIW32873.1"/>
    </source>
</evidence>
<dbReference type="InterPro" id="IPR036318">
    <property type="entry name" value="FAD-bd_PCMH-like_sf"/>
</dbReference>
<dbReference type="EMBL" id="KV875094">
    <property type="protein sequence ID" value="OIW32873.1"/>
    <property type="molecule type" value="Genomic_DNA"/>
</dbReference>
<dbReference type="STRING" id="1408157.A0A1J7JHN3"/>
<evidence type="ECO:0000259" key="5">
    <source>
        <dbReference type="PROSITE" id="PS51387"/>
    </source>
</evidence>
<comment type="similarity">
    <text evidence="1">Belongs to the oxygen-dependent FAD-linked oxidoreductase family.</text>
</comment>
<dbReference type="GO" id="GO:0071949">
    <property type="term" value="F:FAD binding"/>
    <property type="evidence" value="ECO:0007669"/>
    <property type="project" value="InterPro"/>
</dbReference>
<dbReference type="InParanoid" id="A0A1J7JHN3"/>
<accession>A0A1J7JHN3</accession>
<feature type="domain" description="FAD-binding PCMH-type" evidence="5">
    <location>
        <begin position="43"/>
        <end position="216"/>
    </location>
</feature>
<gene>
    <name evidence="6" type="ORF">CONLIGDRAFT_609324</name>
</gene>
<dbReference type="OrthoDB" id="415825at2759"/>
<protein>
    <submittedName>
        <fullName evidence="6">FAD-binding domain-containing protein</fullName>
    </submittedName>
</protein>
<dbReference type="Gene3D" id="3.40.462.20">
    <property type="match status" value="1"/>
</dbReference>
<dbReference type="PROSITE" id="PS51387">
    <property type="entry name" value="FAD_PCMH"/>
    <property type="match status" value="1"/>
</dbReference>
<evidence type="ECO:0000256" key="3">
    <source>
        <dbReference type="ARBA" id="ARBA00022827"/>
    </source>
</evidence>
<organism evidence="6 7">
    <name type="scientific">Coniochaeta ligniaria NRRL 30616</name>
    <dbReference type="NCBI Taxonomy" id="1408157"/>
    <lineage>
        <taxon>Eukaryota</taxon>
        <taxon>Fungi</taxon>
        <taxon>Dikarya</taxon>
        <taxon>Ascomycota</taxon>
        <taxon>Pezizomycotina</taxon>
        <taxon>Sordariomycetes</taxon>
        <taxon>Sordariomycetidae</taxon>
        <taxon>Coniochaetales</taxon>
        <taxon>Coniochaetaceae</taxon>
        <taxon>Coniochaeta</taxon>
    </lineage>
</organism>